<dbReference type="RefSeq" id="XP_066936220.1">
    <property type="nucleotide sequence ID" value="XM_067080119.1"/>
</dbReference>
<sequence length="251" mass="27240">MGHYNCTKDHQKVCLAGWTDNSTNCITSEESSFLSVLVQPTSILQLFQTSSIDYQSASSPTHGSSLITSTISSSPIDPNSIGKMTYSNQIMTSLLLPSHVQSTQQIATTYSSNERISPTSAYPNQIMTSSLGTSPHYPTQTTKTMTTNPTEQPYGCQTTKSMQPAVRGINSTTTNDDFFGLGKNTMVIITLSSLAITLIALIVVVILLRKSAKLEKKINLLTGVPSSRKNGRTSTFHMENVIENQATEGKM</sequence>
<evidence type="ECO:0000313" key="4">
    <source>
        <dbReference type="Proteomes" id="UP000594262"/>
    </source>
</evidence>
<feature type="compositionally biased region" description="Low complexity" evidence="1">
    <location>
        <begin position="139"/>
        <end position="150"/>
    </location>
</feature>
<evidence type="ECO:0000256" key="2">
    <source>
        <dbReference type="SAM" id="Phobius"/>
    </source>
</evidence>
<dbReference type="AlphaFoldDB" id="A0A7M5TUI4"/>
<keyword evidence="4" id="KW-1185">Reference proteome</keyword>
<feature type="region of interest" description="Disordered" evidence="1">
    <location>
        <begin position="130"/>
        <end position="155"/>
    </location>
</feature>
<keyword evidence="2" id="KW-0472">Membrane</keyword>
<organism evidence="3 4">
    <name type="scientific">Clytia hemisphaerica</name>
    <dbReference type="NCBI Taxonomy" id="252671"/>
    <lineage>
        <taxon>Eukaryota</taxon>
        <taxon>Metazoa</taxon>
        <taxon>Cnidaria</taxon>
        <taxon>Hydrozoa</taxon>
        <taxon>Hydroidolina</taxon>
        <taxon>Leptothecata</taxon>
        <taxon>Obeliida</taxon>
        <taxon>Clytiidae</taxon>
        <taxon>Clytia</taxon>
    </lineage>
</organism>
<accession>A0A7M5TUI4</accession>
<dbReference type="EnsemblMetazoa" id="CLYHEMT002091.1">
    <property type="protein sequence ID" value="CLYHEMP002091.1"/>
    <property type="gene ID" value="CLYHEMG002091"/>
</dbReference>
<keyword evidence="2" id="KW-0812">Transmembrane</keyword>
<protein>
    <submittedName>
        <fullName evidence="3">Uncharacterized protein</fullName>
    </submittedName>
</protein>
<evidence type="ECO:0000256" key="1">
    <source>
        <dbReference type="SAM" id="MobiDB-lite"/>
    </source>
</evidence>
<dbReference type="Proteomes" id="UP000594262">
    <property type="component" value="Unplaced"/>
</dbReference>
<evidence type="ECO:0000313" key="3">
    <source>
        <dbReference type="EnsemblMetazoa" id="CLYHEMP002091.1"/>
    </source>
</evidence>
<proteinExistence type="predicted"/>
<feature type="transmembrane region" description="Helical" evidence="2">
    <location>
        <begin position="186"/>
        <end position="208"/>
    </location>
</feature>
<name>A0A7M5TUI4_9CNID</name>
<dbReference type="GeneID" id="136823962"/>
<reference evidence="3" key="1">
    <citation type="submission" date="2021-01" db="UniProtKB">
        <authorList>
            <consortium name="EnsemblMetazoa"/>
        </authorList>
    </citation>
    <scope>IDENTIFICATION</scope>
</reference>
<keyword evidence="2" id="KW-1133">Transmembrane helix</keyword>